<dbReference type="InterPro" id="IPR012337">
    <property type="entry name" value="RNaseH-like_sf"/>
</dbReference>
<dbReference type="SUPFAM" id="SSF53098">
    <property type="entry name" value="Ribonuclease H-like"/>
    <property type="match status" value="1"/>
</dbReference>
<dbReference type="InterPro" id="IPR050951">
    <property type="entry name" value="Retrovirus_Pol_polyprotein"/>
</dbReference>
<feature type="compositionally biased region" description="Polar residues" evidence="2">
    <location>
        <begin position="687"/>
        <end position="696"/>
    </location>
</feature>
<dbReference type="RefSeq" id="XP_002774170.1">
    <property type="nucleotide sequence ID" value="XM_002774124.1"/>
</dbReference>
<dbReference type="GeneID" id="9087298"/>
<dbReference type="PANTHER" id="PTHR37984">
    <property type="entry name" value="PROTEIN CBG26694"/>
    <property type="match status" value="1"/>
</dbReference>
<feature type="region of interest" description="Disordered" evidence="2">
    <location>
        <begin position="676"/>
        <end position="721"/>
    </location>
</feature>
<keyword evidence="1" id="KW-0863">Zinc-finger</keyword>
<dbReference type="GO" id="GO:0008270">
    <property type="term" value="F:zinc ion binding"/>
    <property type="evidence" value="ECO:0007669"/>
    <property type="project" value="UniProtKB-KW"/>
</dbReference>
<gene>
    <name evidence="5" type="ORF">Pmar_PMAR028174</name>
</gene>
<dbReference type="CDD" id="cd00303">
    <property type="entry name" value="retropepsin_like"/>
    <property type="match status" value="1"/>
</dbReference>
<dbReference type="SMART" id="SM00356">
    <property type="entry name" value="ZnF_C3H1"/>
    <property type="match status" value="2"/>
</dbReference>
<feature type="compositionally biased region" description="Low complexity" evidence="2">
    <location>
        <begin position="597"/>
        <end position="624"/>
    </location>
</feature>
<keyword evidence="1" id="KW-0862">Zinc</keyword>
<evidence type="ECO:0000313" key="5">
    <source>
        <dbReference type="EMBL" id="EER05986.1"/>
    </source>
</evidence>
<evidence type="ECO:0000259" key="4">
    <source>
        <dbReference type="PROSITE" id="PS50994"/>
    </source>
</evidence>
<dbReference type="OrthoDB" id="435347at2759"/>
<dbReference type="InterPro" id="IPR000571">
    <property type="entry name" value="Znf_CCCH"/>
</dbReference>
<reference evidence="5 6" key="1">
    <citation type="submission" date="2008-07" db="EMBL/GenBank/DDBJ databases">
        <authorList>
            <person name="El-Sayed N."/>
            <person name="Caler E."/>
            <person name="Inman J."/>
            <person name="Amedeo P."/>
            <person name="Hass B."/>
            <person name="Wortman J."/>
        </authorList>
    </citation>
    <scope>NUCLEOTIDE SEQUENCE [LARGE SCALE GENOMIC DNA]</scope>
    <source>
        <strain evidence="6">ATCC 50983 / TXsc</strain>
    </source>
</reference>
<evidence type="ECO:0000313" key="6">
    <source>
        <dbReference type="Proteomes" id="UP000007800"/>
    </source>
</evidence>
<dbReference type="Gene3D" id="3.30.420.10">
    <property type="entry name" value="Ribonuclease H-like superfamily/Ribonuclease H"/>
    <property type="match status" value="1"/>
</dbReference>
<feature type="domain" description="C3H1-type" evidence="3">
    <location>
        <begin position="648"/>
        <end position="675"/>
    </location>
</feature>
<feature type="zinc finger region" description="C3H1-type" evidence="1">
    <location>
        <begin position="623"/>
        <end position="647"/>
    </location>
</feature>
<dbReference type="PROSITE" id="PS50103">
    <property type="entry name" value="ZF_C3H1"/>
    <property type="match status" value="2"/>
</dbReference>
<feature type="region of interest" description="Disordered" evidence="2">
    <location>
        <begin position="595"/>
        <end position="627"/>
    </location>
</feature>
<dbReference type="PROSITE" id="PS50994">
    <property type="entry name" value="INTEGRASE"/>
    <property type="match status" value="1"/>
</dbReference>
<proteinExistence type="predicted"/>
<protein>
    <submittedName>
        <fullName evidence="5">Gag/pol/env polyprotein, putative</fullName>
    </submittedName>
</protein>
<dbReference type="SUPFAM" id="SSF56672">
    <property type="entry name" value="DNA/RNA polymerases"/>
    <property type="match status" value="1"/>
</dbReference>
<accession>C5LB58</accession>
<feature type="region of interest" description="Disordered" evidence="2">
    <location>
        <begin position="221"/>
        <end position="295"/>
    </location>
</feature>
<dbReference type="InParanoid" id="C5LB58"/>
<dbReference type="InterPro" id="IPR036397">
    <property type="entry name" value="RNaseH_sf"/>
</dbReference>
<evidence type="ECO:0000256" key="2">
    <source>
        <dbReference type="SAM" id="MobiDB-lite"/>
    </source>
</evidence>
<dbReference type="Proteomes" id="UP000007800">
    <property type="component" value="Unassembled WGS sequence"/>
</dbReference>
<feature type="compositionally biased region" description="Basic and acidic residues" evidence="2">
    <location>
        <begin position="275"/>
        <end position="286"/>
    </location>
</feature>
<feature type="domain" description="Integrase catalytic" evidence="4">
    <location>
        <begin position="1722"/>
        <end position="1879"/>
    </location>
</feature>
<keyword evidence="1" id="KW-0479">Metal-binding</keyword>
<dbReference type="Gene3D" id="4.10.1000.10">
    <property type="entry name" value="Zinc finger, CCCH-type"/>
    <property type="match status" value="1"/>
</dbReference>
<dbReference type="InterPro" id="IPR043502">
    <property type="entry name" value="DNA/RNA_pol_sf"/>
</dbReference>
<dbReference type="EMBL" id="GG680905">
    <property type="protein sequence ID" value="EER05986.1"/>
    <property type="molecule type" value="Genomic_DNA"/>
</dbReference>
<dbReference type="InterPro" id="IPR001584">
    <property type="entry name" value="Integrase_cat-core"/>
</dbReference>
<name>C5LB58_PERM5</name>
<dbReference type="GO" id="GO:0015074">
    <property type="term" value="P:DNA integration"/>
    <property type="evidence" value="ECO:0007669"/>
    <property type="project" value="InterPro"/>
</dbReference>
<dbReference type="Pfam" id="PF00665">
    <property type="entry name" value="rve"/>
    <property type="match status" value="1"/>
</dbReference>
<sequence>MNHEAEPGQTLTSGSDAGTLPPLCDIFVIEEGAADQAQVLDALSMTPDPEVGADILLRCIEKAVVGGGPPRLEALVEQLAHHLLVSPVEVVPEAVRLYLVDLSPEELPKYVDEHLGWACSRAAVGLLPPETSQKLLDLLPPMVVYAALQNERLAHFPGAQTLTPLYRRKNLSSLLELKSSEASPFSEGWTARLFQRRSEVSRQTAGGPASLQQAAPAQHFHGFNHRSTSSPPRRSVSRERGEISSGRSPGALNLTPPSHGSRVTLRPNPDAISNGDRRLASRDADKASSAFKGGPFKGVDDKRGLSGFWRQVESLVVRRGWQIGGPEHYFLLTNLVPEYTLEEAVGRKNPVTLVDFSTSVADIRSALAEECGGHFEVEKLLSEPTARSNQETLTSYIGRLDEWARRCALARRSPRSMGKFISRGRAGASRVDQTDDDDMSFWRQVESLVVRRGWQIGGPEHYFLLTNLVPEYTLEEAVGRKNPVTLVDFSTSVADIRSALAEECGGHFEVEKLLSEPTARSNQETLTSYIGRLDEWARRCALAGAPLGDGHVIRAFREGVNDEVCKEASYEYSGLWSQFRSKALTRAARADADRLAKSGGRSSIASSSSRGAPPPGRSTTSPSSKVERCRNALRGRCQRGDKCIYRHLGPNECRQWAAEGRCRFGKDCKYRHGIADEKKAHGGGPPSRQTPSSNKNLRAISESDASGRPGEAAGQSCPDSPEEDLQMLWAVQDTASEAPGKQAGPTLTLYPSGGQSPFTALLDSGAVRNYVGHEMAAARGWKISPCSTSAKLANGAIVKLSGTTEVTVHRDGRDYELQFFVLPGSGASTGVDASTCILGVRSMCALKVSLCFDEVSGSRQVIVRTPVKPSGYSSSPDLAQDGCLKYVALAEEDLPITVVEEREHVVYRCERGIDELLAVGGPAQESACAGRTAKLGEQWRQVKAAPEYSIRLRPLAEGEAKDCPDQSHTVEVRWSSSPLVRQGPVHDYSRSLFARLSLSQQESYLEELERFQERGWWEPLSIEETNEQSCLPEAIAFPVVQGQKVRPCVDLRRGNATSPPSSYPGDSCATILAQVRVALAAISLRARAEQLPSLRRLSFYTLDAATAFYRVRLYDHTAVIRSLGRRFAARRLVFGLRCGPAVLREALSCLIEAALSACGSCEGDLPLLHWEYVDDICLLGDSVAVRNLREQIIRLGGQWGFEFPAKKSHSLDFSATGEVEEFVDFKHLGVCFIFSPGSQPGQGSLVLRCITSSDPEVTVFKENQKVTKRTLFRAAGAAYDPLTLHADRCLAADYVRRISGRWKAGWDQEVSLNADEAKTLTACFRVLGARSGPCDHETSFAATILEVSCDSSPFGMGFVVYLVHDELHRTPLARRARCFRGSMLNWHQNRKESFGLAAAHIFVDSLAPYLSGITLRFLSDSRTALSWLRGGARLTCKSIERIAIARLCDAIADVREVWRRKYHVVPDLLHVAASQNAEADGLSRLAFSWGIPESIIFEGRGMAGARPAFDLAEDATDQERGKLLGSASAPSSSTLGESTVLDHLRIISSTGDASQVPPDFQLGHGSPPRGRLHSLQWLSPTSASVLRLLGATPPDGLGACPSSLLPHGLSPELSSFSLADDGLLMKEVKTSKVNGVASTRICYYVPTDISEGRHYAHSLVEAYHKESGCLNSRYVRWMISRCFYIHKLRTYVESVCRACEGCQLGSNRRYFSTVDSARSLRTGARECWHTVSADLAEMGWDKKRRYSAVLLMTCHYSGYCTASPLKDQRSLTVAGEMSRLFDLLGYPVRLRTDGGPCFKGRPLAEILSSRSVTHQILPPYAAFSNGLAERAIASLKFLARQLDDKRSWPSTLSRVLHRLNGKPFLDTGLSPFEIFYGRPLRLSPENALEEGDLDASGHTVQSRQAVRDEIDRLVQTALEARQQRLDDTRGLRRRGPPPVGTEVIVFNPDTLGRGGKYDRTIYRVLEIIRGVVLKLVDAKVPEDQVIPSMIKETHYANIVDGVKHLLCGEEIDYLESLYADERAEAQSRFAEYLRFWKTAHEVQQQMLQRRISRRGQIEPLSVGESVLVYCPSSSTASGKHIADFVGPYEIIEVVSDSLRRLDVINKGGHSVRDISAVQHVNNLVPYFRREEGAVDSWLQCDRCDEWIKVDEVTMKRFAAPSARFFCRLAGRECRRASDD</sequence>
<evidence type="ECO:0000256" key="1">
    <source>
        <dbReference type="PROSITE-ProRule" id="PRU00723"/>
    </source>
</evidence>
<dbReference type="GO" id="GO:0003676">
    <property type="term" value="F:nucleic acid binding"/>
    <property type="evidence" value="ECO:0007669"/>
    <property type="project" value="InterPro"/>
</dbReference>
<feature type="domain" description="C3H1-type" evidence="3">
    <location>
        <begin position="623"/>
        <end position="647"/>
    </location>
</feature>
<feature type="zinc finger region" description="C3H1-type" evidence="1">
    <location>
        <begin position="648"/>
        <end position="675"/>
    </location>
</feature>
<evidence type="ECO:0000259" key="3">
    <source>
        <dbReference type="PROSITE" id="PS50103"/>
    </source>
</evidence>
<organism evidence="6">
    <name type="scientific">Perkinsus marinus (strain ATCC 50983 / TXsc)</name>
    <dbReference type="NCBI Taxonomy" id="423536"/>
    <lineage>
        <taxon>Eukaryota</taxon>
        <taxon>Sar</taxon>
        <taxon>Alveolata</taxon>
        <taxon>Perkinsozoa</taxon>
        <taxon>Perkinsea</taxon>
        <taxon>Perkinsida</taxon>
        <taxon>Perkinsidae</taxon>
        <taxon>Perkinsus</taxon>
    </lineage>
</organism>
<dbReference type="PANTHER" id="PTHR37984:SF5">
    <property type="entry name" value="PROTEIN NYNRIN-LIKE"/>
    <property type="match status" value="1"/>
</dbReference>
<keyword evidence="6" id="KW-1185">Reference proteome</keyword>